<evidence type="ECO:0000313" key="1">
    <source>
        <dbReference type="EMBL" id="QFS44311.1"/>
    </source>
</evidence>
<dbReference type="AlphaFoldDB" id="A0A5P8VVE2"/>
<proteinExistence type="predicted"/>
<dbReference type="EMBL" id="CP045226">
    <property type="protein sequence ID" value="QFS44311.1"/>
    <property type="molecule type" value="Genomic_DNA"/>
</dbReference>
<dbReference type="Proteomes" id="UP000326678">
    <property type="component" value="Chromosome Gxm1"/>
</dbReference>
<evidence type="ECO:0000313" key="2">
    <source>
        <dbReference type="Proteomes" id="UP000326678"/>
    </source>
</evidence>
<organism evidence="1 2">
    <name type="scientific">Nostoc sphaeroides CCNUC1</name>
    <dbReference type="NCBI Taxonomy" id="2653204"/>
    <lineage>
        <taxon>Bacteria</taxon>
        <taxon>Bacillati</taxon>
        <taxon>Cyanobacteriota</taxon>
        <taxon>Cyanophyceae</taxon>
        <taxon>Nostocales</taxon>
        <taxon>Nostocaceae</taxon>
        <taxon>Nostoc</taxon>
    </lineage>
</organism>
<name>A0A5P8VVE2_9NOSO</name>
<dbReference type="KEGG" id="nsh:GXM_01784"/>
<sequence length="44" mass="4803">MPLRLKILTYHLAIAYRYIGANGSGKSSLVKAILGINSMRLLAN</sequence>
<reference evidence="1 2" key="1">
    <citation type="submission" date="2019-10" db="EMBL/GenBank/DDBJ databases">
        <title>Genomic and transcriptomic insights into the perfect genentic adaptation of a filamentous nitrogen-fixing cyanobacterium to rice fields.</title>
        <authorList>
            <person name="Chen Z."/>
        </authorList>
    </citation>
    <scope>NUCLEOTIDE SEQUENCE [LARGE SCALE GENOMIC DNA]</scope>
    <source>
        <strain evidence="1">CCNUC1</strain>
    </source>
</reference>
<dbReference type="SUPFAM" id="SSF52540">
    <property type="entry name" value="P-loop containing nucleoside triphosphate hydrolases"/>
    <property type="match status" value="1"/>
</dbReference>
<dbReference type="InterPro" id="IPR027417">
    <property type="entry name" value="P-loop_NTPase"/>
</dbReference>
<accession>A0A5P8VVE2</accession>
<protein>
    <submittedName>
        <fullName evidence="1">Uncharacterized protein</fullName>
    </submittedName>
</protein>
<gene>
    <name evidence="1" type="ORF">GXM_01784</name>
</gene>
<keyword evidence="2" id="KW-1185">Reference proteome</keyword>